<organism evidence="4 5">
    <name type="scientific">Geosmithia morbida</name>
    <dbReference type="NCBI Taxonomy" id="1094350"/>
    <lineage>
        <taxon>Eukaryota</taxon>
        <taxon>Fungi</taxon>
        <taxon>Dikarya</taxon>
        <taxon>Ascomycota</taxon>
        <taxon>Pezizomycotina</taxon>
        <taxon>Sordariomycetes</taxon>
        <taxon>Hypocreomycetidae</taxon>
        <taxon>Hypocreales</taxon>
        <taxon>Bionectriaceae</taxon>
        <taxon>Geosmithia</taxon>
    </lineage>
</organism>
<keyword evidence="2" id="KW-1133">Transmembrane helix</keyword>
<proteinExistence type="predicted"/>
<feature type="compositionally biased region" description="Basic and acidic residues" evidence="1">
    <location>
        <begin position="501"/>
        <end position="513"/>
    </location>
</feature>
<evidence type="ECO:0000313" key="4">
    <source>
        <dbReference type="EMBL" id="KAF4120677.1"/>
    </source>
</evidence>
<keyword evidence="2" id="KW-0812">Transmembrane</keyword>
<accession>A0A9P5CZM4</accession>
<feature type="transmembrane region" description="Helical" evidence="2">
    <location>
        <begin position="124"/>
        <end position="146"/>
    </location>
</feature>
<evidence type="ECO:0000256" key="2">
    <source>
        <dbReference type="SAM" id="Phobius"/>
    </source>
</evidence>
<dbReference type="AlphaFoldDB" id="A0A9P5CZM4"/>
<dbReference type="OrthoDB" id="5819582at2759"/>
<name>A0A9P5CZM4_9HYPO</name>
<feature type="transmembrane region" description="Helical" evidence="2">
    <location>
        <begin position="389"/>
        <end position="409"/>
    </location>
</feature>
<feature type="transmembrane region" description="Helical" evidence="2">
    <location>
        <begin position="447"/>
        <end position="467"/>
    </location>
</feature>
<feature type="transmembrane region" description="Helical" evidence="2">
    <location>
        <begin position="358"/>
        <end position="377"/>
    </location>
</feature>
<dbReference type="RefSeq" id="XP_035319329.1">
    <property type="nucleotide sequence ID" value="XM_035464659.1"/>
</dbReference>
<reference evidence="4" key="1">
    <citation type="submission" date="2020-03" db="EMBL/GenBank/DDBJ databases">
        <title>Site-based positive gene gene selection in Geosmithia morbida across the United States reveals a broad range of putative effectors and factors for local host and environmental adapation.</title>
        <authorList>
            <person name="Onufrak A."/>
            <person name="Murdoch R.W."/>
            <person name="Gazis R."/>
            <person name="Huff M."/>
            <person name="Staton M."/>
            <person name="Klingeman W."/>
            <person name="Hadziabdic D."/>
        </authorList>
    </citation>
    <scope>NUCLEOTIDE SEQUENCE</scope>
    <source>
        <strain evidence="4">1262</strain>
    </source>
</reference>
<feature type="transmembrane region" description="Helical" evidence="2">
    <location>
        <begin position="166"/>
        <end position="188"/>
    </location>
</feature>
<dbReference type="InterPro" id="IPR002656">
    <property type="entry name" value="Acyl_transf_3_dom"/>
</dbReference>
<dbReference type="PANTHER" id="PTHR23028">
    <property type="entry name" value="ACETYLTRANSFERASE"/>
    <property type="match status" value="1"/>
</dbReference>
<comment type="caution">
    <text evidence="4">The sequence shown here is derived from an EMBL/GenBank/DDBJ whole genome shotgun (WGS) entry which is preliminary data.</text>
</comment>
<keyword evidence="5" id="KW-1185">Reference proteome</keyword>
<protein>
    <submittedName>
        <fullName evidence="4">Acyltransferase family</fullName>
    </submittedName>
</protein>
<dbReference type="GO" id="GO:0016747">
    <property type="term" value="F:acyltransferase activity, transferring groups other than amino-acyl groups"/>
    <property type="evidence" value="ECO:0007669"/>
    <property type="project" value="InterPro"/>
</dbReference>
<evidence type="ECO:0000259" key="3">
    <source>
        <dbReference type="Pfam" id="PF01757"/>
    </source>
</evidence>
<evidence type="ECO:0000313" key="5">
    <source>
        <dbReference type="Proteomes" id="UP000749293"/>
    </source>
</evidence>
<dbReference type="Proteomes" id="UP000749293">
    <property type="component" value="Unassembled WGS sequence"/>
</dbReference>
<feature type="compositionally biased region" description="Low complexity" evidence="1">
    <location>
        <begin position="487"/>
        <end position="500"/>
    </location>
</feature>
<dbReference type="Pfam" id="PF01757">
    <property type="entry name" value="Acyl_transf_3"/>
    <property type="match status" value="1"/>
</dbReference>
<evidence type="ECO:0000256" key="1">
    <source>
        <dbReference type="SAM" id="MobiDB-lite"/>
    </source>
</evidence>
<gene>
    <name evidence="4" type="ORF">GMORB2_2680</name>
</gene>
<keyword evidence="2" id="KW-0472">Membrane</keyword>
<dbReference type="PANTHER" id="PTHR23028:SF125">
    <property type="entry name" value="ACYLTRANSFERASE"/>
    <property type="match status" value="1"/>
</dbReference>
<keyword evidence="4" id="KW-0012">Acyltransferase</keyword>
<dbReference type="EMBL" id="JAANYQ010000015">
    <property type="protein sequence ID" value="KAF4120677.1"/>
    <property type="molecule type" value="Genomic_DNA"/>
</dbReference>
<dbReference type="GeneID" id="55968910"/>
<feature type="region of interest" description="Disordered" evidence="1">
    <location>
        <begin position="487"/>
        <end position="513"/>
    </location>
</feature>
<feature type="domain" description="Acyltransferase 3" evidence="3">
    <location>
        <begin position="65"/>
        <end position="431"/>
    </location>
</feature>
<feature type="transmembrane region" description="Helical" evidence="2">
    <location>
        <begin position="264"/>
        <end position="287"/>
    </location>
</feature>
<dbReference type="InterPro" id="IPR050879">
    <property type="entry name" value="Acyltransferase_3"/>
</dbReference>
<keyword evidence="4" id="KW-0808">Transferase</keyword>
<sequence>MPSLNEGILDSGTWSDVGDEKSMPARSRWQSYGNFTWVTHSARNFLSRFWPSRSSASAKNVHPTAYLDGLRGFAALLVYWHHHELWSHTGQSALFQDGFGRDGDYRFASIPGVRTFFTGGHYSVSTFFVISGYVLALKPLSLFLAGNRVGLGDHLASSIFRRWIRLYLPLFASVMVYSMSWHILGIWVRAAPQQPTWREELWALYTQAKNFSFVFNSGGDPWLHYNVHLWSIPLEFRGSMVIYASILAFSRCSVRNFLWCSVGLLFYFMYIVDGWYCAMFMSGLIICHLDLLSGQDELPSFLARLEPYKTFISYHMLALSIYLGGVPSENNDVDNLAKNRGWYYLSYLKPQAVFDYKWFYLFWAATLLVASVPRIRWLRRFFETSACQYLGRISYALYLVHGPVIAVVGDRLYLAAGWELEDESRANIPWWFNKMALPRKGPMGLELSFLLPHIILLPLTIFLAELVTRGIDGPSVRFASWVYRSVSSPEASPRRPSAKSLFDELPRDENKRS</sequence>